<dbReference type="InterPro" id="IPR050952">
    <property type="entry name" value="TRIM-NHL_E3_ligases"/>
</dbReference>
<dbReference type="InterPro" id="IPR001258">
    <property type="entry name" value="NHL_repeat"/>
</dbReference>
<dbReference type="RefSeq" id="WP_038047174.1">
    <property type="nucleotide sequence ID" value="NZ_JMFG01000006.1"/>
</dbReference>
<dbReference type="EMBL" id="JMFG01000006">
    <property type="protein sequence ID" value="KDA54602.1"/>
    <property type="molecule type" value="Genomic_DNA"/>
</dbReference>
<keyword evidence="4" id="KW-1185">Reference proteome</keyword>
<accession>A0A062XPS6</accession>
<protein>
    <recommendedName>
        <fullName evidence="5">6-bladed beta-propeller</fullName>
    </recommendedName>
</protein>
<reference evidence="3 4" key="1">
    <citation type="submission" date="2014-04" db="EMBL/GenBank/DDBJ databases">
        <title>The Genome Sequence of Thermoanaerobaculum aquaticum MP-01, The First Cultivated Group 23 Acidobacterium.</title>
        <authorList>
            <person name="Stamps B.W."/>
            <person name="Losey N.A."/>
            <person name="Lawson P.A."/>
            <person name="Stevenson B.S."/>
        </authorList>
    </citation>
    <scope>NUCLEOTIDE SEQUENCE [LARGE SCALE GENOMIC DNA]</scope>
    <source>
        <strain evidence="3 4">MP-01</strain>
    </source>
</reference>
<dbReference type="PROSITE" id="PS51125">
    <property type="entry name" value="NHL"/>
    <property type="match status" value="2"/>
</dbReference>
<name>A0A062XPS6_9BACT</name>
<dbReference type="PANTHER" id="PTHR24104">
    <property type="entry name" value="E3 UBIQUITIN-PROTEIN LIGASE NHLRC1-RELATED"/>
    <property type="match status" value="1"/>
</dbReference>
<evidence type="ECO:0000256" key="2">
    <source>
        <dbReference type="PROSITE-ProRule" id="PRU00504"/>
    </source>
</evidence>
<evidence type="ECO:0000256" key="1">
    <source>
        <dbReference type="ARBA" id="ARBA00022737"/>
    </source>
</evidence>
<dbReference type="PANTHER" id="PTHR24104:SF25">
    <property type="entry name" value="PROTEIN LIN-41"/>
    <property type="match status" value="1"/>
</dbReference>
<evidence type="ECO:0000313" key="4">
    <source>
        <dbReference type="Proteomes" id="UP000027284"/>
    </source>
</evidence>
<proteinExistence type="predicted"/>
<dbReference type="OrthoDB" id="110117at2"/>
<dbReference type="STRING" id="1312852.EG19_10595"/>
<dbReference type="GO" id="GO:0008270">
    <property type="term" value="F:zinc ion binding"/>
    <property type="evidence" value="ECO:0007669"/>
    <property type="project" value="UniProtKB-KW"/>
</dbReference>
<dbReference type="Gene3D" id="2.120.10.30">
    <property type="entry name" value="TolB, C-terminal domain"/>
    <property type="match status" value="2"/>
</dbReference>
<comment type="caution">
    <text evidence="3">The sequence shown here is derived from an EMBL/GenBank/DDBJ whole genome shotgun (WGS) entry which is preliminary data.</text>
</comment>
<feature type="repeat" description="NHL" evidence="2">
    <location>
        <begin position="185"/>
        <end position="228"/>
    </location>
</feature>
<dbReference type="Pfam" id="PF01436">
    <property type="entry name" value="NHL"/>
    <property type="match status" value="1"/>
</dbReference>
<evidence type="ECO:0008006" key="5">
    <source>
        <dbReference type="Google" id="ProtNLM"/>
    </source>
</evidence>
<evidence type="ECO:0000313" key="3">
    <source>
        <dbReference type="EMBL" id="KDA54602.1"/>
    </source>
</evidence>
<dbReference type="SUPFAM" id="SSF63829">
    <property type="entry name" value="Calcium-dependent phosphotriesterase"/>
    <property type="match status" value="1"/>
</dbReference>
<dbReference type="AlphaFoldDB" id="A0A062XPS6"/>
<gene>
    <name evidence="3" type="ORF">EG19_10595</name>
</gene>
<keyword evidence="1" id="KW-0677">Repeat</keyword>
<sequence length="441" mass="46854">MRAKTIFWRIKKLGLTEAIAVATLASQVAMVGLFPTPGLAQTCSSRGTPTVPAPQVTYLRFLAVTATPQALATDASGRLFVADAKAGVVEVRDRYGRLETRWTGLQQPVAVAADDEGRVFVAETEPGAVRIFDLAGIRPVSYLGRGEGEFALPTAISVAPQAKLVFVADGGEHAVKVYSPTGGWIKTIGGPGTTAGRFFFPAGLAVNTRNELLVVDQGNARVQVFDFDGNFLRCFGRAGGMGTSRLLVRANGLVADTLDRVFLVDSFQDLVRVFDPAGPTLSTVGTFGEGPGQLFTPVGLALDPLNRLFVASPNTGKVEVFGLDSFQDPHVVAAQVSADPDTVPVSRRLLTVWLAITPLERDARDLDPATLRLSGTAPIVLNSKLEANAQGLWTLRVLVQFAPKPQDVVGSELRIPVSLEFRDGVPVEGMVILKQGPGGKQ</sequence>
<feature type="repeat" description="NHL" evidence="2">
    <location>
        <begin position="281"/>
        <end position="324"/>
    </location>
</feature>
<dbReference type="Proteomes" id="UP000027284">
    <property type="component" value="Unassembled WGS sequence"/>
</dbReference>
<organism evidence="3 4">
    <name type="scientific">Thermoanaerobaculum aquaticum</name>
    <dbReference type="NCBI Taxonomy" id="1312852"/>
    <lineage>
        <taxon>Bacteria</taxon>
        <taxon>Pseudomonadati</taxon>
        <taxon>Acidobacteriota</taxon>
        <taxon>Thermoanaerobaculia</taxon>
        <taxon>Thermoanaerobaculales</taxon>
        <taxon>Thermoanaerobaculaceae</taxon>
        <taxon>Thermoanaerobaculum</taxon>
    </lineage>
</organism>
<dbReference type="InterPro" id="IPR011042">
    <property type="entry name" value="6-blade_b-propeller_TolB-like"/>
</dbReference>